<dbReference type="SUPFAM" id="SSF50998">
    <property type="entry name" value="Quinoprotein alcohol dehydrogenase-like"/>
    <property type="match status" value="1"/>
</dbReference>
<dbReference type="Gene3D" id="2.60.40.10">
    <property type="entry name" value="Immunoglobulins"/>
    <property type="match status" value="5"/>
</dbReference>
<evidence type="ECO:0000313" key="10">
    <source>
        <dbReference type="Proteomes" id="UP000011863"/>
    </source>
</evidence>
<reference evidence="9 10" key="1">
    <citation type="journal article" date="2013" name="Int. J. Syst. Evol. Microbiol.">
        <title>Ilumatobacter nonamiense sp. nov. and Ilumatobacter coccineum sp. nov., isolated from seashore sand.</title>
        <authorList>
            <person name="Matsumoto A."/>
            <person name="Kasai H."/>
            <person name="Matsuo Y."/>
            <person name="Shizuri Y."/>
            <person name="Ichikawa N."/>
            <person name="Fujita N."/>
            <person name="Omura S."/>
            <person name="Takahashi Y."/>
        </authorList>
    </citation>
    <scope>NUCLEOTIDE SEQUENCE [LARGE SCALE GENOMIC DNA]</scope>
    <source>
        <strain evidence="10">NBRC 103263 / KCTC 29153 / YM16-304</strain>
    </source>
</reference>
<feature type="domain" description="Fibrinogen C-terminal" evidence="8">
    <location>
        <begin position="65"/>
        <end position="121"/>
    </location>
</feature>
<dbReference type="InterPro" id="IPR014716">
    <property type="entry name" value="Fibrinogen_a/b/g_C_1"/>
</dbReference>
<dbReference type="SUPFAM" id="SSF56496">
    <property type="entry name" value="Fibrinogen C-terminal domain-like"/>
    <property type="match status" value="1"/>
</dbReference>
<dbReference type="GO" id="GO:0016020">
    <property type="term" value="C:membrane"/>
    <property type="evidence" value="ECO:0007669"/>
    <property type="project" value="UniProtKB-SubCell"/>
</dbReference>
<keyword evidence="3" id="KW-0245">EGF-like domain</keyword>
<dbReference type="OrthoDB" id="9802683at2"/>
<dbReference type="AlphaFoldDB" id="A0A6C7E3J4"/>
<dbReference type="InterPro" id="IPR036056">
    <property type="entry name" value="Fibrinogen-like_C"/>
</dbReference>
<comment type="subcellular location">
    <subcellularLocation>
        <location evidence="1">Secreted</location>
        <location evidence="1">Extracellular space</location>
        <location evidence="1">Extracellular matrix</location>
    </subcellularLocation>
</comment>
<feature type="domain" description="Fibronectin type-III" evidence="7">
    <location>
        <begin position="1006"/>
        <end position="1092"/>
    </location>
</feature>
<dbReference type="InterPro" id="IPR002181">
    <property type="entry name" value="Fibrinogen_a/b/g_C_dom"/>
</dbReference>
<keyword evidence="2" id="KW-0272">Extracellular matrix</keyword>
<dbReference type="GO" id="GO:0016798">
    <property type="term" value="F:hydrolase activity, acting on glycosyl bonds"/>
    <property type="evidence" value="ECO:0007669"/>
    <property type="project" value="UniProtKB-KW"/>
</dbReference>
<dbReference type="InterPro" id="IPR036116">
    <property type="entry name" value="FN3_sf"/>
</dbReference>
<keyword evidence="10" id="KW-1185">Reference proteome</keyword>
<organism evidence="9 10">
    <name type="scientific">Ilumatobacter coccineus (strain NBRC 103263 / KCTC 29153 / YM16-304)</name>
    <dbReference type="NCBI Taxonomy" id="1313172"/>
    <lineage>
        <taxon>Bacteria</taxon>
        <taxon>Bacillati</taxon>
        <taxon>Actinomycetota</taxon>
        <taxon>Acidimicrobiia</taxon>
        <taxon>Acidimicrobiales</taxon>
        <taxon>Ilumatobacteraceae</taxon>
        <taxon>Ilumatobacter</taxon>
    </lineage>
</organism>
<feature type="transmembrane region" description="Helical" evidence="6">
    <location>
        <begin position="30"/>
        <end position="49"/>
    </location>
</feature>
<dbReference type="NCBIfam" id="NF040941">
    <property type="entry name" value="GGGWT_bact"/>
    <property type="match status" value="1"/>
</dbReference>
<dbReference type="KEGG" id="aym:YM304_22100"/>
<evidence type="ECO:0008006" key="11">
    <source>
        <dbReference type="Google" id="ProtNLM"/>
    </source>
</evidence>
<keyword evidence="6" id="KW-0472">Membrane</keyword>
<evidence type="ECO:0000259" key="8">
    <source>
        <dbReference type="PROSITE" id="PS51406"/>
    </source>
</evidence>
<evidence type="ECO:0000256" key="4">
    <source>
        <dbReference type="ARBA" id="ARBA00023295"/>
    </source>
</evidence>
<keyword evidence="6" id="KW-0812">Transmembrane</keyword>
<keyword evidence="2" id="KW-0964">Secreted</keyword>
<accession>A0A6C7E3J4</accession>
<evidence type="ECO:0000259" key="7">
    <source>
        <dbReference type="PROSITE" id="PS50853"/>
    </source>
</evidence>
<dbReference type="Gene3D" id="3.90.215.10">
    <property type="entry name" value="Gamma Fibrinogen, chain A, domain 1"/>
    <property type="match status" value="1"/>
</dbReference>
<dbReference type="PANTHER" id="PTHR46957">
    <property type="entry name" value="CYTOKINE RECEPTOR"/>
    <property type="match status" value="1"/>
</dbReference>
<dbReference type="GO" id="GO:0005975">
    <property type="term" value="P:carbohydrate metabolic process"/>
    <property type="evidence" value="ECO:0007669"/>
    <property type="project" value="UniProtKB-ARBA"/>
</dbReference>
<evidence type="ECO:0000256" key="6">
    <source>
        <dbReference type="SAM" id="Phobius"/>
    </source>
</evidence>
<evidence type="ECO:0000256" key="1">
    <source>
        <dbReference type="ARBA" id="ARBA00004498"/>
    </source>
</evidence>
<evidence type="ECO:0000256" key="5">
    <source>
        <dbReference type="SAM" id="MobiDB-lite"/>
    </source>
</evidence>
<keyword evidence="4" id="KW-0326">Glycosidase</keyword>
<evidence type="ECO:0000256" key="2">
    <source>
        <dbReference type="ARBA" id="ARBA00022530"/>
    </source>
</evidence>
<dbReference type="InterPro" id="IPR011047">
    <property type="entry name" value="Quinoprotein_ADH-like_sf"/>
</dbReference>
<dbReference type="SUPFAM" id="SSF49265">
    <property type="entry name" value="Fibronectin type III"/>
    <property type="match status" value="2"/>
</dbReference>
<dbReference type="InterPro" id="IPR003961">
    <property type="entry name" value="FN3_dom"/>
</dbReference>
<proteinExistence type="predicted"/>
<feature type="region of interest" description="Disordered" evidence="5">
    <location>
        <begin position="213"/>
        <end position="245"/>
    </location>
</feature>
<evidence type="ECO:0000256" key="3">
    <source>
        <dbReference type="ARBA" id="ARBA00022536"/>
    </source>
</evidence>
<gene>
    <name evidence="9" type="ORF">YM304_22100</name>
</gene>
<dbReference type="EMBL" id="AP012057">
    <property type="protein sequence ID" value="BAN02524.1"/>
    <property type="molecule type" value="Genomic_DNA"/>
</dbReference>
<name>A0A6C7E3J4_ILUCY</name>
<dbReference type="PANTHER" id="PTHR46957:SF3">
    <property type="entry name" value="CYTOKINE RECEPTOR"/>
    <property type="match status" value="1"/>
</dbReference>
<sequence length="1181" mass="125332">MSWHQTHTVRASTVPACAASHGRSPRRRSLYLAAGAAIGIAGLAVSSAGHAQVDPAATTSTLDGSTSENAAASCWEIKQTHPSSTDGVYWLRTESLERPDEFYCDMTTDGGGWVLIGRGREGWTFRDYGQSTPQNIRTNPDGTAAFAPGALSTETIDGLMNDGHVVDLVDGVRVRRATNVAGTDWQELRWNFDDLTTWSWAFGGGHRLASFTIDGSGDTGSNTKDSNSKLPGETGNGNRGENGDERWFTYPWSGHGGLAGFSYGGNIGGQNNATSYLWEYNNENHAIAFTQVYIRPQLTTPVLPSIPDTGTAEQTLSPLASDRPEELAGGVVGVRKVGDSEPQVDAPVLAFATSGDRVYVGGKFDDVRDSVTGDLVDQNYLAAFDRDTGAWISTFTPQLDGTVWDLAIADGKLIVAGQFTNVDGEALTAGLAALDPITGAVLPGWRASMELSGSSARPYARAIDIENVGGTDWVYVGGNFTKIESLTTTRNEARLGRVRLSDGYPDNAFLPNVDGVPYDIDAADGRVYVVGSFNGVNGNDDRGVSTVDWNTGTVIAGLAPAVYTTSNSSRQYQQAVIAVGDEVWQGGSEHNTHVYADADYSLVKSHVTSGRGGDTQAFAQIDGTVYQSSHGNSWIYEDAMTWPGLDDYSRVDDYKWVGAFDVADRTYSPTWVPSLNSAYTEGVWALHADVDGCLWFGGDILGGPYVGGQRQYLESFSKFCQRDIQAPTVPTNASVTTLNGGAGNQLTWSDSTDDFPGFIGYEVLRNDRVVSPLVYGTSYVDPFGNAADRYFVRAVDPGGNRSASTPVLLSGDNTAPSTPSNLTAVLNADDSIDLSWTASTDNIAVTDYVIYRNGVEILVVPGIDTTVNLPGLGVGSHWLQVRALDAAGNESFKTPPVRVDIDDDTDTQRPTQPGSPAATVDEATGIITMTWTASADNVEVTGYTVRRNLAEVDTVDGDTLSVELDLGLGGHYLQVEAFDAAGNISYRTAPVYVEVDDGTDTENPTVPTDLTGAEGADASIDITWTASTDNVGVTSYQILRNGVEVLVVDGATTSANLTGLGSGLHYIQVRAFDAAGNQSYKTPPIEVTVAAADTTPPSTPSNLQVAVEADDSLTVTWDASTDNVGVAEYRVLRNLAEVALVDGATPTASLDLGAGDHWIQVQALDAAGNESFRTAPVMVSV</sequence>
<dbReference type="SMART" id="SM00060">
    <property type="entry name" value="FN3"/>
    <property type="match status" value="4"/>
</dbReference>
<evidence type="ECO:0000313" key="9">
    <source>
        <dbReference type="EMBL" id="BAN02524.1"/>
    </source>
</evidence>
<feature type="compositionally biased region" description="Polar residues" evidence="5">
    <location>
        <begin position="219"/>
        <end position="229"/>
    </location>
</feature>
<protein>
    <recommendedName>
        <fullName evidence="11">Fibronectin type-III domain-containing protein</fullName>
    </recommendedName>
</protein>
<dbReference type="PROSITE" id="PS51406">
    <property type="entry name" value="FIBRINOGEN_C_2"/>
    <property type="match status" value="1"/>
</dbReference>
<dbReference type="Proteomes" id="UP000011863">
    <property type="component" value="Chromosome"/>
</dbReference>
<dbReference type="PROSITE" id="PS50853">
    <property type="entry name" value="FN3"/>
    <property type="match status" value="1"/>
</dbReference>
<dbReference type="InterPro" id="IPR013783">
    <property type="entry name" value="Ig-like_fold"/>
</dbReference>
<keyword evidence="4" id="KW-0378">Hydrolase</keyword>
<keyword evidence="6" id="KW-1133">Transmembrane helix</keyword>
<dbReference type="InterPro" id="IPR050713">
    <property type="entry name" value="RTP_Phos/Ushers"/>
</dbReference>
<dbReference type="RefSeq" id="WP_015441771.1">
    <property type="nucleotide sequence ID" value="NC_020520.1"/>
</dbReference>
<dbReference type="CDD" id="cd00063">
    <property type="entry name" value="FN3"/>
    <property type="match status" value="2"/>
</dbReference>